<sequence>MFYDKRTQRKIQLLNLLIALLILIPILLDFSKGFMMGLNSSVIGFQNGLEESTFQICTVKPDSLQLNHIGTIPSLNLSSDNILYLPASTTPVALSISSVILTGLSFIALICMIIKLVQLIKSVASDGLMNRRNIKRLRLLSYFMITFYLVSYIDSFITTSYYRSHLSLGDNQICYPELSASVTIAFILLLLAEILNIAYKQREELDLTI</sequence>
<keyword evidence="3" id="KW-1185">Reference proteome</keyword>
<feature type="transmembrane region" description="Helical" evidence="1">
    <location>
        <begin position="178"/>
        <end position="199"/>
    </location>
</feature>
<evidence type="ECO:0000256" key="1">
    <source>
        <dbReference type="SAM" id="Phobius"/>
    </source>
</evidence>
<evidence type="ECO:0008006" key="4">
    <source>
        <dbReference type="Google" id="ProtNLM"/>
    </source>
</evidence>
<dbReference type="InterPro" id="IPR021354">
    <property type="entry name" value="DUF2975"/>
</dbReference>
<evidence type="ECO:0000313" key="2">
    <source>
        <dbReference type="EMBL" id="EJZ63937.1"/>
    </source>
</evidence>
<dbReference type="Proteomes" id="UP000006044">
    <property type="component" value="Unassembled WGS sequence"/>
</dbReference>
<proteinExistence type="predicted"/>
<keyword evidence="1" id="KW-0812">Transmembrane</keyword>
<dbReference type="HOGENOM" id="CLU_1264863_0_0_10"/>
<evidence type="ECO:0000313" key="3">
    <source>
        <dbReference type="Proteomes" id="UP000006044"/>
    </source>
</evidence>
<organism evidence="2 3">
    <name type="scientific">Barnesiella intestinihominis YIT 11860</name>
    <dbReference type="NCBI Taxonomy" id="742726"/>
    <lineage>
        <taxon>Bacteria</taxon>
        <taxon>Pseudomonadati</taxon>
        <taxon>Bacteroidota</taxon>
        <taxon>Bacteroidia</taxon>
        <taxon>Bacteroidales</taxon>
        <taxon>Barnesiellaceae</taxon>
        <taxon>Barnesiella</taxon>
    </lineage>
</organism>
<feature type="transmembrane region" description="Helical" evidence="1">
    <location>
        <begin position="92"/>
        <end position="118"/>
    </location>
</feature>
<feature type="transmembrane region" description="Helical" evidence="1">
    <location>
        <begin position="12"/>
        <end position="28"/>
    </location>
</feature>
<comment type="caution">
    <text evidence="2">The sequence shown here is derived from an EMBL/GenBank/DDBJ whole genome shotgun (WGS) entry which is preliminary data.</text>
</comment>
<dbReference type="Pfam" id="PF11188">
    <property type="entry name" value="DUF2975"/>
    <property type="match status" value="1"/>
</dbReference>
<feature type="transmembrane region" description="Helical" evidence="1">
    <location>
        <begin position="139"/>
        <end position="158"/>
    </location>
</feature>
<name>K0WXI5_9BACT</name>
<dbReference type="EMBL" id="ADLE01000011">
    <property type="protein sequence ID" value="EJZ63937.1"/>
    <property type="molecule type" value="Genomic_DNA"/>
</dbReference>
<protein>
    <recommendedName>
        <fullName evidence="4">DUF2975 domain-containing protein</fullName>
    </recommendedName>
</protein>
<dbReference type="AlphaFoldDB" id="K0WXI5"/>
<gene>
    <name evidence="2" type="ORF">HMPREF9448_01776</name>
</gene>
<keyword evidence="1" id="KW-1133">Transmembrane helix</keyword>
<keyword evidence="1" id="KW-0472">Membrane</keyword>
<reference evidence="2 3" key="1">
    <citation type="submission" date="2012-08" db="EMBL/GenBank/DDBJ databases">
        <title>The Genome Sequence of Barnesiella intestinihominis YIT 11860.</title>
        <authorList>
            <consortium name="The Broad Institute Genome Sequencing Platform"/>
            <person name="Earl A."/>
            <person name="Ward D."/>
            <person name="Feldgarden M."/>
            <person name="Gevers D."/>
            <person name="Morotomi M."/>
            <person name="Walker B."/>
            <person name="Young S.K."/>
            <person name="Zeng Q."/>
            <person name="Gargeya S."/>
            <person name="Fitzgerald M."/>
            <person name="Haas B."/>
            <person name="Abouelleil A."/>
            <person name="Alvarado L."/>
            <person name="Arachchi H.M."/>
            <person name="Berlin A.M."/>
            <person name="Chapman S.B."/>
            <person name="Goldberg J."/>
            <person name="Griggs A."/>
            <person name="Gujja S."/>
            <person name="Hansen M."/>
            <person name="Howarth C."/>
            <person name="Imamovic A."/>
            <person name="Larimer J."/>
            <person name="McCowen C."/>
            <person name="Montmayeur A."/>
            <person name="Murphy C."/>
            <person name="Neiman D."/>
            <person name="Pearson M."/>
            <person name="Priest M."/>
            <person name="Roberts A."/>
            <person name="Saif S."/>
            <person name="Shea T."/>
            <person name="Sisk P."/>
            <person name="Sykes S."/>
            <person name="Wortman J."/>
            <person name="Nusbaum C."/>
            <person name="Birren B."/>
        </authorList>
    </citation>
    <scope>NUCLEOTIDE SEQUENCE [LARGE SCALE GENOMIC DNA]</scope>
    <source>
        <strain evidence="2 3">YIT 11860</strain>
    </source>
</reference>
<accession>K0WXI5</accession>
<dbReference type="STRING" id="742726.HMPREF9448_01776"/>